<name>A0A1R2BGM0_9CILI</name>
<evidence type="ECO:0000256" key="3">
    <source>
        <dbReference type="SAM" id="MobiDB-lite"/>
    </source>
</evidence>
<dbReference type="InterPro" id="IPR010402">
    <property type="entry name" value="CCT_domain"/>
</dbReference>
<dbReference type="PANTHER" id="PTHR31319">
    <property type="entry name" value="ZINC FINGER PROTEIN CONSTANS-LIKE 4"/>
    <property type="match status" value="1"/>
</dbReference>
<organism evidence="5 6">
    <name type="scientific">Stentor coeruleus</name>
    <dbReference type="NCBI Taxonomy" id="5963"/>
    <lineage>
        <taxon>Eukaryota</taxon>
        <taxon>Sar</taxon>
        <taxon>Alveolata</taxon>
        <taxon>Ciliophora</taxon>
        <taxon>Postciliodesmatophora</taxon>
        <taxon>Heterotrichea</taxon>
        <taxon>Heterotrichida</taxon>
        <taxon>Stentoridae</taxon>
        <taxon>Stentor</taxon>
    </lineage>
</organism>
<comment type="subcellular location">
    <subcellularLocation>
        <location evidence="1">Nucleus</location>
    </subcellularLocation>
</comment>
<dbReference type="Pfam" id="PF06203">
    <property type="entry name" value="CCT"/>
    <property type="match status" value="1"/>
</dbReference>
<dbReference type="OrthoDB" id="153872at2759"/>
<feature type="domain" description="CCT" evidence="4">
    <location>
        <begin position="126"/>
        <end position="168"/>
    </location>
</feature>
<dbReference type="InterPro" id="IPR045281">
    <property type="entry name" value="CONSTANS-like"/>
</dbReference>
<gene>
    <name evidence="5" type="ORF">SteCoe_24821</name>
</gene>
<dbReference type="AlphaFoldDB" id="A0A1R2BGM0"/>
<keyword evidence="6" id="KW-1185">Reference proteome</keyword>
<feature type="region of interest" description="Disordered" evidence="3">
    <location>
        <begin position="169"/>
        <end position="191"/>
    </location>
</feature>
<reference evidence="5 6" key="1">
    <citation type="submission" date="2016-11" db="EMBL/GenBank/DDBJ databases">
        <title>The macronuclear genome of Stentor coeruleus: a giant cell with tiny introns.</title>
        <authorList>
            <person name="Slabodnick M."/>
            <person name="Ruby J.G."/>
            <person name="Reiff S.B."/>
            <person name="Swart E.C."/>
            <person name="Gosai S."/>
            <person name="Prabakaran S."/>
            <person name="Witkowska E."/>
            <person name="Larue G.E."/>
            <person name="Fisher S."/>
            <person name="Freeman R.M."/>
            <person name="Gunawardena J."/>
            <person name="Chu W."/>
            <person name="Stover N.A."/>
            <person name="Gregory B.D."/>
            <person name="Nowacki M."/>
            <person name="Derisi J."/>
            <person name="Roy S.W."/>
            <person name="Marshall W.F."/>
            <person name="Sood P."/>
        </authorList>
    </citation>
    <scope>NUCLEOTIDE SEQUENCE [LARGE SCALE GENOMIC DNA]</scope>
    <source>
        <strain evidence="5">WM001</strain>
    </source>
</reference>
<accession>A0A1R2BGM0</accession>
<evidence type="ECO:0000256" key="1">
    <source>
        <dbReference type="ARBA" id="ARBA00004123"/>
    </source>
</evidence>
<dbReference type="PANTHER" id="PTHR31319:SF77">
    <property type="entry name" value="ZINC FINGER PROTEIN CONSTANS-LIKE 4"/>
    <property type="match status" value="1"/>
</dbReference>
<protein>
    <recommendedName>
        <fullName evidence="4">CCT domain-containing protein</fullName>
    </recommendedName>
</protein>
<dbReference type="Proteomes" id="UP000187209">
    <property type="component" value="Unassembled WGS sequence"/>
</dbReference>
<dbReference type="GO" id="GO:0005634">
    <property type="term" value="C:nucleus"/>
    <property type="evidence" value="ECO:0007669"/>
    <property type="project" value="UniProtKB-SubCell"/>
</dbReference>
<evidence type="ECO:0000313" key="6">
    <source>
        <dbReference type="Proteomes" id="UP000187209"/>
    </source>
</evidence>
<evidence type="ECO:0000256" key="2">
    <source>
        <dbReference type="ARBA" id="ARBA00023242"/>
    </source>
</evidence>
<dbReference type="EMBL" id="MPUH01000661">
    <property type="protein sequence ID" value="OMJ75926.1"/>
    <property type="molecule type" value="Genomic_DNA"/>
</dbReference>
<evidence type="ECO:0000259" key="4">
    <source>
        <dbReference type="PROSITE" id="PS51017"/>
    </source>
</evidence>
<keyword evidence="2" id="KW-0539">Nucleus</keyword>
<comment type="caution">
    <text evidence="5">The sequence shown here is derived from an EMBL/GenBank/DDBJ whole genome shotgun (WGS) entry which is preliminary data.</text>
</comment>
<evidence type="ECO:0000313" key="5">
    <source>
        <dbReference type="EMBL" id="OMJ75926.1"/>
    </source>
</evidence>
<proteinExistence type="predicted"/>
<sequence>MFNQRIYNDQENLEEPTFNPADFPPSFLSSIPIENFGPEFFQRDDPGFFMPPDFEAYEQSLPFMFDPAIYQSFQEDMKRFMPGFDMFPGFAKEGSMPDIKPPYFISKPPTSLQTGIKIGTISIEERRDKVKKYLEKKRRRIFTKRISYTCRKRVADSRVRVKGRFVSKAQASQLEDAKSPTQTKENSHLAN</sequence>
<dbReference type="PROSITE" id="PS51017">
    <property type="entry name" value="CCT"/>
    <property type="match status" value="1"/>
</dbReference>